<organism evidence="1 2">
    <name type="scientific">Trifolium medium</name>
    <dbReference type="NCBI Taxonomy" id="97028"/>
    <lineage>
        <taxon>Eukaryota</taxon>
        <taxon>Viridiplantae</taxon>
        <taxon>Streptophyta</taxon>
        <taxon>Embryophyta</taxon>
        <taxon>Tracheophyta</taxon>
        <taxon>Spermatophyta</taxon>
        <taxon>Magnoliopsida</taxon>
        <taxon>eudicotyledons</taxon>
        <taxon>Gunneridae</taxon>
        <taxon>Pentapetalae</taxon>
        <taxon>rosids</taxon>
        <taxon>fabids</taxon>
        <taxon>Fabales</taxon>
        <taxon>Fabaceae</taxon>
        <taxon>Papilionoideae</taxon>
        <taxon>50 kb inversion clade</taxon>
        <taxon>NPAAA clade</taxon>
        <taxon>Hologalegina</taxon>
        <taxon>IRL clade</taxon>
        <taxon>Trifolieae</taxon>
        <taxon>Trifolium</taxon>
    </lineage>
</organism>
<accession>A0A392TZ58</accession>
<feature type="non-terminal residue" evidence="1">
    <location>
        <position position="1"/>
    </location>
</feature>
<sequence length="63" mass="7109">AEFRKLLSQNLYSIVTVVTAADISYAFRETDVKLLKQRERIGNEDYVGVIEKTDVGTSERGQS</sequence>
<proteinExistence type="predicted"/>
<dbReference type="AlphaFoldDB" id="A0A392TZ58"/>
<keyword evidence="2" id="KW-1185">Reference proteome</keyword>
<dbReference type="Proteomes" id="UP000265520">
    <property type="component" value="Unassembled WGS sequence"/>
</dbReference>
<dbReference type="EMBL" id="LXQA010677348">
    <property type="protein sequence ID" value="MCI65520.1"/>
    <property type="molecule type" value="Genomic_DNA"/>
</dbReference>
<comment type="caution">
    <text evidence="1">The sequence shown here is derived from an EMBL/GenBank/DDBJ whole genome shotgun (WGS) entry which is preliminary data.</text>
</comment>
<evidence type="ECO:0000313" key="2">
    <source>
        <dbReference type="Proteomes" id="UP000265520"/>
    </source>
</evidence>
<protein>
    <submittedName>
        <fullName evidence="1">Uncharacterized protein</fullName>
    </submittedName>
</protein>
<name>A0A392TZ58_9FABA</name>
<reference evidence="1 2" key="1">
    <citation type="journal article" date="2018" name="Front. Plant Sci.">
        <title>Red Clover (Trifolium pratense) and Zigzag Clover (T. medium) - A Picture of Genomic Similarities and Differences.</title>
        <authorList>
            <person name="Dluhosova J."/>
            <person name="Istvanek J."/>
            <person name="Nedelnik J."/>
            <person name="Repkova J."/>
        </authorList>
    </citation>
    <scope>NUCLEOTIDE SEQUENCE [LARGE SCALE GENOMIC DNA]</scope>
    <source>
        <strain evidence="2">cv. 10/8</strain>
        <tissue evidence="1">Leaf</tissue>
    </source>
</reference>
<evidence type="ECO:0000313" key="1">
    <source>
        <dbReference type="EMBL" id="MCI65520.1"/>
    </source>
</evidence>